<accession>A0A7D9L7A3</accession>
<evidence type="ECO:0000313" key="1">
    <source>
        <dbReference type="EMBL" id="CAB4027259.1"/>
    </source>
</evidence>
<sequence>MSASLSITQPNSSQGTESTATLYYPSQDSDANDEVTQTSASVEFQTDEVIFMSKEDYEVFVYKATKNIDIKGDLEKCRNELIGSKYPWQEHSSNEESASKDWRHWVVARHYDKALLIVLSIFKYWQENTHPMHEIIQQFLVALDEYPVENFHSVLRARTSVSDTAEQIREKATEIDACKNEMLEFQSSFVPRRKFTFSRKRINNLKTRAAEFLVSKFETIHSHPGRATQQPWQRKDRSKWLLPNLFGNQVVINRVLPLGFSSVKKSPNPER</sequence>
<comment type="caution">
    <text evidence="1">The sequence shown here is derived from an EMBL/GenBank/DDBJ whole genome shotgun (WGS) entry which is preliminary data.</text>
</comment>
<keyword evidence="2" id="KW-1185">Reference proteome</keyword>
<reference evidence="1" key="1">
    <citation type="submission" date="2020-04" db="EMBL/GenBank/DDBJ databases">
        <authorList>
            <person name="Alioto T."/>
            <person name="Alioto T."/>
            <person name="Gomez Garrido J."/>
        </authorList>
    </citation>
    <scope>NUCLEOTIDE SEQUENCE</scope>
    <source>
        <strain evidence="1">A484AB</strain>
    </source>
</reference>
<proteinExistence type="predicted"/>
<dbReference type="AlphaFoldDB" id="A0A7D9L7A3"/>
<dbReference type="EMBL" id="CACRXK020014697">
    <property type="protein sequence ID" value="CAB4027259.1"/>
    <property type="molecule type" value="Genomic_DNA"/>
</dbReference>
<organism evidence="1 2">
    <name type="scientific">Paramuricea clavata</name>
    <name type="common">Red gorgonian</name>
    <name type="synonym">Violescent sea-whip</name>
    <dbReference type="NCBI Taxonomy" id="317549"/>
    <lineage>
        <taxon>Eukaryota</taxon>
        <taxon>Metazoa</taxon>
        <taxon>Cnidaria</taxon>
        <taxon>Anthozoa</taxon>
        <taxon>Octocorallia</taxon>
        <taxon>Malacalcyonacea</taxon>
        <taxon>Plexauridae</taxon>
        <taxon>Paramuricea</taxon>
    </lineage>
</organism>
<gene>
    <name evidence="1" type="ORF">PACLA_8A057647</name>
</gene>
<name>A0A7D9L7A3_PARCT</name>
<evidence type="ECO:0000313" key="2">
    <source>
        <dbReference type="Proteomes" id="UP001152795"/>
    </source>
</evidence>
<dbReference type="Proteomes" id="UP001152795">
    <property type="component" value="Unassembled WGS sequence"/>
</dbReference>
<protein>
    <submittedName>
        <fullName evidence="1">Uncharacterized protein</fullName>
    </submittedName>
</protein>
<dbReference type="OrthoDB" id="2437133at2759"/>